<dbReference type="AlphaFoldDB" id="A0A0R1U0U1"/>
<evidence type="ECO:0000256" key="7">
    <source>
        <dbReference type="HAMAP-Rule" id="MF_01416"/>
    </source>
</evidence>
<comment type="function">
    <text evidence="7">F(1)F(0) ATP synthase produces ATP from ADP in the presence of a proton or sodium gradient. F-type ATPases consist of two structural domains, F(1) containing the extramembraneous catalytic core and F(0) containing the membrane proton channel, linked together by a central stalk and a peripheral stalk. During catalysis, ATP synthesis in the catalytic domain of F(1) is coupled via a rotary mechanism of the central stalk subunits to proton translocation.</text>
</comment>
<evidence type="ECO:0000256" key="5">
    <source>
        <dbReference type="ARBA" id="ARBA00023136"/>
    </source>
</evidence>
<dbReference type="InterPro" id="IPR000711">
    <property type="entry name" value="ATPase_OSCP/dsu"/>
</dbReference>
<name>A0A0R1U0U1_9LACO</name>
<dbReference type="InterPro" id="IPR026015">
    <property type="entry name" value="ATP_synth_OSCP/delta_N_sf"/>
</dbReference>
<dbReference type="GO" id="GO:0045259">
    <property type="term" value="C:proton-transporting ATP synthase complex"/>
    <property type="evidence" value="ECO:0007669"/>
    <property type="project" value="UniProtKB-KW"/>
</dbReference>
<evidence type="ECO:0000256" key="1">
    <source>
        <dbReference type="ARBA" id="ARBA00004370"/>
    </source>
</evidence>
<reference evidence="8 9" key="1">
    <citation type="journal article" date="2015" name="Genome Announc.">
        <title>Expanding the biotechnology potential of lactobacilli through comparative genomics of 213 strains and associated genera.</title>
        <authorList>
            <person name="Sun Z."/>
            <person name="Harris H.M."/>
            <person name="McCann A."/>
            <person name="Guo C."/>
            <person name="Argimon S."/>
            <person name="Zhang W."/>
            <person name="Yang X."/>
            <person name="Jeffery I.B."/>
            <person name="Cooney J.C."/>
            <person name="Kagawa T.F."/>
            <person name="Liu W."/>
            <person name="Song Y."/>
            <person name="Salvetti E."/>
            <person name="Wrobel A."/>
            <person name="Rasinkangas P."/>
            <person name="Parkhill J."/>
            <person name="Rea M.C."/>
            <person name="O'Sullivan O."/>
            <person name="Ritari J."/>
            <person name="Douillard F.P."/>
            <person name="Paul Ross R."/>
            <person name="Yang R."/>
            <person name="Briner A.E."/>
            <person name="Felis G.E."/>
            <person name="de Vos W.M."/>
            <person name="Barrangou R."/>
            <person name="Klaenhammer T.R."/>
            <person name="Caufield P.W."/>
            <person name="Cui Y."/>
            <person name="Zhang H."/>
            <person name="O'Toole P.W."/>
        </authorList>
    </citation>
    <scope>NUCLEOTIDE SEQUENCE [LARGE SCALE GENOMIC DNA]</scope>
    <source>
        <strain evidence="8 9">DSM 15945</strain>
    </source>
</reference>
<evidence type="ECO:0000313" key="9">
    <source>
        <dbReference type="Proteomes" id="UP000051922"/>
    </source>
</evidence>
<evidence type="ECO:0000256" key="3">
    <source>
        <dbReference type="ARBA" id="ARBA00022781"/>
    </source>
</evidence>
<gene>
    <name evidence="7" type="primary">atpH</name>
    <name evidence="8" type="ORF">FC50_GL000807</name>
</gene>
<keyword evidence="3 7" id="KW-0375">Hydrogen ion transport</keyword>
<comment type="similarity">
    <text evidence="7">Belongs to the ATPase delta chain family.</text>
</comment>
<organism evidence="8 9">
    <name type="scientific">Lacticaseibacillus pantheris DSM 15945 = JCM 12539 = NBRC 106106</name>
    <dbReference type="NCBI Taxonomy" id="1423783"/>
    <lineage>
        <taxon>Bacteria</taxon>
        <taxon>Bacillati</taxon>
        <taxon>Bacillota</taxon>
        <taxon>Bacilli</taxon>
        <taxon>Lactobacillales</taxon>
        <taxon>Lactobacillaceae</taxon>
        <taxon>Lacticaseibacillus</taxon>
    </lineage>
</organism>
<evidence type="ECO:0000256" key="2">
    <source>
        <dbReference type="ARBA" id="ARBA00022448"/>
    </source>
</evidence>
<keyword evidence="6 7" id="KW-0066">ATP synthesis</keyword>
<keyword evidence="4 7" id="KW-0406">Ion transport</keyword>
<accession>A0A0R1U0U1</accession>
<dbReference type="Gene3D" id="1.10.520.20">
    <property type="entry name" value="N-terminal domain of the delta subunit of the F1F0-ATP synthase"/>
    <property type="match status" value="1"/>
</dbReference>
<evidence type="ECO:0000313" key="8">
    <source>
        <dbReference type="EMBL" id="KRL86558.1"/>
    </source>
</evidence>
<keyword evidence="9" id="KW-1185">Reference proteome</keyword>
<keyword evidence="2 7" id="KW-0813">Transport</keyword>
<keyword evidence="7" id="KW-0139">CF(1)</keyword>
<dbReference type="RefSeq" id="WP_054648789.1">
    <property type="nucleotide sequence ID" value="NZ_AZFJ01000044.1"/>
</dbReference>
<dbReference type="NCBIfam" id="TIGR01145">
    <property type="entry name" value="ATP_synt_delta"/>
    <property type="match status" value="1"/>
</dbReference>
<comment type="subcellular location">
    <subcellularLocation>
        <location evidence="7">Cell membrane</location>
        <topology evidence="7">Peripheral membrane protein</topology>
    </subcellularLocation>
    <subcellularLocation>
        <location evidence="1">Membrane</location>
    </subcellularLocation>
</comment>
<evidence type="ECO:0000256" key="6">
    <source>
        <dbReference type="ARBA" id="ARBA00023310"/>
    </source>
</evidence>
<dbReference type="GO" id="GO:0005886">
    <property type="term" value="C:plasma membrane"/>
    <property type="evidence" value="ECO:0007669"/>
    <property type="project" value="UniProtKB-SubCell"/>
</dbReference>
<dbReference type="Pfam" id="PF00213">
    <property type="entry name" value="OSCP"/>
    <property type="match status" value="1"/>
</dbReference>
<dbReference type="STRING" id="1423783.FC50_GL000807"/>
<dbReference type="GO" id="GO:0046933">
    <property type="term" value="F:proton-transporting ATP synthase activity, rotational mechanism"/>
    <property type="evidence" value="ECO:0007669"/>
    <property type="project" value="UniProtKB-UniRule"/>
</dbReference>
<keyword evidence="5 7" id="KW-0472">Membrane</keyword>
<comment type="caution">
    <text evidence="8">The sequence shown here is derived from an EMBL/GenBank/DDBJ whole genome shotgun (WGS) entry which is preliminary data.</text>
</comment>
<proteinExistence type="inferred from homology"/>
<dbReference type="PATRIC" id="fig|1423783.4.peg.835"/>
<protein>
    <recommendedName>
        <fullName evidence="7">ATP synthase subunit delta</fullName>
    </recommendedName>
    <alternativeName>
        <fullName evidence="7">ATP synthase F(1) sector subunit delta</fullName>
    </alternativeName>
    <alternativeName>
        <fullName evidence="7">F-type ATPase subunit delta</fullName>
        <shortName evidence="7">F-ATPase subunit delta</shortName>
    </alternativeName>
</protein>
<sequence>MALTNAIVAPRYGAALFEITAAEGTTQEVQSEFHALDQVFNDNPGLMAALIGPELKLNLKQEIVGELTTGASPVVARLVQMTFNYGRIAALPAIVADFDERISADAGQITGTVTTAVPLSGAQADKLAAAVARRLGVEHAELNNVVDASVIGGVRVQAANYVIDGTVQHRIDQIRAELLTH</sequence>
<dbReference type="PRINTS" id="PR00125">
    <property type="entry name" value="ATPASEDELTA"/>
</dbReference>
<keyword evidence="7" id="KW-1003">Cell membrane</keyword>
<dbReference type="EMBL" id="AZFJ01000044">
    <property type="protein sequence ID" value="KRL86558.1"/>
    <property type="molecule type" value="Genomic_DNA"/>
</dbReference>
<dbReference type="Proteomes" id="UP000051922">
    <property type="component" value="Unassembled WGS sequence"/>
</dbReference>
<evidence type="ECO:0000256" key="4">
    <source>
        <dbReference type="ARBA" id="ARBA00023065"/>
    </source>
</evidence>
<comment type="function">
    <text evidence="7">This protein is part of the stalk that links CF(0) to CF(1). It either transmits conformational changes from CF(0) to CF(1) or is implicated in proton conduction.</text>
</comment>
<dbReference type="PANTHER" id="PTHR11910">
    <property type="entry name" value="ATP SYNTHASE DELTA CHAIN"/>
    <property type="match status" value="1"/>
</dbReference>
<dbReference type="SUPFAM" id="SSF47928">
    <property type="entry name" value="N-terminal domain of the delta subunit of the F1F0-ATP synthase"/>
    <property type="match status" value="1"/>
</dbReference>
<dbReference type="HAMAP" id="MF_01416">
    <property type="entry name" value="ATP_synth_delta_bact"/>
    <property type="match status" value="1"/>
</dbReference>
<dbReference type="OrthoDB" id="9786633at2"/>